<organism evidence="2 3">
    <name type="scientific">Ranatra chinensis</name>
    <dbReference type="NCBI Taxonomy" id="642074"/>
    <lineage>
        <taxon>Eukaryota</taxon>
        <taxon>Metazoa</taxon>
        <taxon>Ecdysozoa</taxon>
        <taxon>Arthropoda</taxon>
        <taxon>Hexapoda</taxon>
        <taxon>Insecta</taxon>
        <taxon>Pterygota</taxon>
        <taxon>Neoptera</taxon>
        <taxon>Paraneoptera</taxon>
        <taxon>Hemiptera</taxon>
        <taxon>Heteroptera</taxon>
        <taxon>Panheteroptera</taxon>
        <taxon>Nepomorpha</taxon>
        <taxon>Nepidae</taxon>
        <taxon>Ranatrinae</taxon>
        <taxon>Ranatra</taxon>
    </lineage>
</organism>
<evidence type="ECO:0000313" key="3">
    <source>
        <dbReference type="Proteomes" id="UP001558652"/>
    </source>
</evidence>
<sequence length="100" mass="10475">MTEYVRQELRAMVGARTGGSSGGGGGSGGGANTVGGGSRLQQQQQQPNTQQQHHHQLQLLPGQQVSSADLEALGLSFDMNSPCKLFISNVLCIFSTQNTS</sequence>
<comment type="caution">
    <text evidence="2">The sequence shown here is derived from an EMBL/GenBank/DDBJ whole genome shotgun (WGS) entry which is preliminary data.</text>
</comment>
<evidence type="ECO:0000313" key="2">
    <source>
        <dbReference type="EMBL" id="KAL1124278.1"/>
    </source>
</evidence>
<feature type="compositionally biased region" description="Low complexity" evidence="1">
    <location>
        <begin position="39"/>
        <end position="57"/>
    </location>
</feature>
<protein>
    <submittedName>
        <fullName evidence="2">Uncharacterized protein</fullName>
    </submittedName>
</protein>
<dbReference type="AlphaFoldDB" id="A0ABD0YAB2"/>
<name>A0ABD0YAB2_9HEMI</name>
<proteinExistence type="predicted"/>
<keyword evidence="3" id="KW-1185">Reference proteome</keyword>
<feature type="region of interest" description="Disordered" evidence="1">
    <location>
        <begin position="10"/>
        <end position="57"/>
    </location>
</feature>
<feature type="compositionally biased region" description="Gly residues" evidence="1">
    <location>
        <begin position="16"/>
        <end position="38"/>
    </location>
</feature>
<dbReference type="EMBL" id="JBFDAA010000011">
    <property type="protein sequence ID" value="KAL1124278.1"/>
    <property type="molecule type" value="Genomic_DNA"/>
</dbReference>
<reference evidence="2 3" key="1">
    <citation type="submission" date="2024-07" db="EMBL/GenBank/DDBJ databases">
        <title>Chromosome-level genome assembly of the water stick insect Ranatra chinensis (Heteroptera: Nepidae).</title>
        <authorList>
            <person name="Liu X."/>
        </authorList>
    </citation>
    <scope>NUCLEOTIDE SEQUENCE [LARGE SCALE GENOMIC DNA]</scope>
    <source>
        <strain evidence="2">Cailab_2021Rc</strain>
        <tissue evidence="2">Muscle</tissue>
    </source>
</reference>
<evidence type="ECO:0000256" key="1">
    <source>
        <dbReference type="SAM" id="MobiDB-lite"/>
    </source>
</evidence>
<gene>
    <name evidence="2" type="ORF">AAG570_002048</name>
</gene>
<accession>A0ABD0YAB2</accession>
<dbReference type="Proteomes" id="UP001558652">
    <property type="component" value="Unassembled WGS sequence"/>
</dbReference>